<dbReference type="GO" id="GO:0003677">
    <property type="term" value="F:DNA binding"/>
    <property type="evidence" value="ECO:0007669"/>
    <property type="project" value="InterPro"/>
</dbReference>
<evidence type="ECO:0000256" key="1">
    <source>
        <dbReference type="ARBA" id="ARBA00022722"/>
    </source>
</evidence>
<gene>
    <name evidence="5" type="ORF">NE398_16440</name>
</gene>
<reference evidence="5" key="1">
    <citation type="submission" date="2022-05" db="EMBL/GenBank/DDBJ databases">
        <title>Draft genome sequence of Clostridium tertium strain CP3 isolated from Peru.</title>
        <authorList>
            <person name="Hurtado R."/>
            <person name="Lima L."/>
            <person name="Sousa T."/>
            <person name="Jaiswal A.K."/>
            <person name="Tiwari S."/>
            <person name="Maturrano L."/>
            <person name="Brenig B."/>
            <person name="Azevedo V."/>
        </authorList>
    </citation>
    <scope>NUCLEOTIDE SEQUENCE</scope>
    <source>
        <strain evidence="5">CP3</strain>
    </source>
</reference>
<dbReference type="SUPFAM" id="SSF52980">
    <property type="entry name" value="Restriction endonuclease-like"/>
    <property type="match status" value="2"/>
</dbReference>
<dbReference type="AlphaFoldDB" id="A0A9X3XN60"/>
<organism evidence="5 6">
    <name type="scientific">Clostridium tertium</name>
    <dbReference type="NCBI Taxonomy" id="1559"/>
    <lineage>
        <taxon>Bacteria</taxon>
        <taxon>Bacillati</taxon>
        <taxon>Bacillota</taxon>
        <taxon>Clostridia</taxon>
        <taxon>Eubacteriales</taxon>
        <taxon>Clostridiaceae</taxon>
        <taxon>Clostridium</taxon>
    </lineage>
</organism>
<dbReference type="Gene3D" id="3.40.600.10">
    <property type="entry name" value="DNA mismatch repair MutH/Restriction endonuclease, type II"/>
    <property type="match status" value="2"/>
</dbReference>
<dbReference type="InterPro" id="IPR037057">
    <property type="entry name" value="DNA_rep_MutH/T2_RE_sf"/>
</dbReference>
<name>A0A9X3XN60_9CLOT</name>
<dbReference type="Proteomes" id="UP001141183">
    <property type="component" value="Unassembled WGS sequence"/>
</dbReference>
<dbReference type="Pfam" id="PF02976">
    <property type="entry name" value="MutH"/>
    <property type="match status" value="1"/>
</dbReference>
<evidence type="ECO:0000313" key="6">
    <source>
        <dbReference type="Proteomes" id="UP001141183"/>
    </source>
</evidence>
<dbReference type="NCBIfam" id="NF040973">
    <property type="entry name" value="restrict_Sau3AI"/>
    <property type="match status" value="1"/>
</dbReference>
<evidence type="ECO:0000259" key="4">
    <source>
        <dbReference type="SMART" id="SM00927"/>
    </source>
</evidence>
<dbReference type="InterPro" id="IPR011335">
    <property type="entry name" value="Restrct_endonuc-II-like"/>
</dbReference>
<keyword evidence="2 5" id="KW-0255">Endonuclease</keyword>
<keyword evidence="3" id="KW-0378">Hydrolase</keyword>
<dbReference type="RefSeq" id="WP_099346449.1">
    <property type="nucleotide sequence ID" value="NZ_JADMSE010000034.1"/>
</dbReference>
<evidence type="ECO:0000256" key="2">
    <source>
        <dbReference type="ARBA" id="ARBA00022759"/>
    </source>
</evidence>
<dbReference type="GO" id="GO:0004519">
    <property type="term" value="F:endonuclease activity"/>
    <property type="evidence" value="ECO:0007669"/>
    <property type="project" value="UniProtKB-KW"/>
</dbReference>
<dbReference type="EMBL" id="JAMRYU010000018">
    <property type="protein sequence ID" value="MDC4241726.1"/>
    <property type="molecule type" value="Genomic_DNA"/>
</dbReference>
<comment type="caution">
    <text evidence="5">The sequence shown here is derived from an EMBL/GenBank/DDBJ whole genome shotgun (WGS) entry which is preliminary data.</text>
</comment>
<protein>
    <submittedName>
        <fullName evidence="5">Restriction endonuclease</fullName>
    </submittedName>
</protein>
<dbReference type="CDD" id="cd22355">
    <property type="entry name" value="Sau3AI_C"/>
    <property type="match status" value="1"/>
</dbReference>
<dbReference type="InterPro" id="IPR011337">
    <property type="entry name" value="DNA_rep_MutH/RE_typeII_Sau3AI"/>
</dbReference>
<sequence>MTIKPYDETDPLSIELYSKNLIGKTFADVLTEGFNPQLINEESADYITAHKNEKRKGGLGELIEECFFHYKCNNDSKPDFDKAGVELKVTPYKINKNKSLSAKERLIITMIDYNNVIEESFYESHLWAKSKLILLVYYLYEKEITNRLDYRINYSKLFSPPKEDLEIIKSDYESIINKIKAGKAHELSESDTLYLGAATKSSNSSKFRMQPCSNIPAKPRAFSFKSSYMTYILNNYIVPNKNTYEPIIKDLDVLNGTTFKKYIISKIDSYIGKSDKYLCELFEREYNNNKAQWSDLTYRMLGIKSNQAEEFVKANIVVKAIRIEENGKIRESMSFPAFKFKDLIMEEWEESDFFNYFNETTFLFVIFKKCGDSYTLKGSQIWNMPYEDLNTTAYSGWLDIRNTIKNGVIFSLKKTKSGQTVSNNLPKKSDNPIIHIRPHAKKSAYKLLNGLAMGNVERDANELPDGQWMTTQSFWINNKYILSQLNSNFIK</sequence>
<accession>A0A9X3XN60</accession>
<evidence type="ECO:0000313" key="5">
    <source>
        <dbReference type="EMBL" id="MDC4241726.1"/>
    </source>
</evidence>
<keyword evidence="6" id="KW-1185">Reference proteome</keyword>
<dbReference type="SMART" id="SM00927">
    <property type="entry name" value="MutH"/>
    <property type="match status" value="1"/>
</dbReference>
<feature type="domain" description="DNA mismatch repair MutH/Type II restriction enzyme Sau3AI" evidence="4">
    <location>
        <begin position="70"/>
        <end position="171"/>
    </location>
</feature>
<proteinExistence type="predicted"/>
<dbReference type="GO" id="GO:0016787">
    <property type="term" value="F:hydrolase activity"/>
    <property type="evidence" value="ECO:0007669"/>
    <property type="project" value="UniProtKB-KW"/>
</dbReference>
<evidence type="ECO:0000256" key="3">
    <source>
        <dbReference type="ARBA" id="ARBA00022801"/>
    </source>
</evidence>
<dbReference type="CDD" id="cd22356">
    <property type="entry name" value="Sau3AI_N-like"/>
    <property type="match status" value="1"/>
</dbReference>
<keyword evidence="1" id="KW-0540">Nuclease</keyword>